<reference evidence="4" key="2">
    <citation type="submission" date="2009-11" db="EMBL/GenBank/DDBJ databases">
        <title>The Genome Sequence of Allomyces macrogynus strain ATCC 38327.</title>
        <authorList>
            <consortium name="The Broad Institute Genome Sequencing Platform"/>
            <person name="Russ C."/>
            <person name="Cuomo C."/>
            <person name="Shea T."/>
            <person name="Young S.K."/>
            <person name="Zeng Q."/>
            <person name="Koehrsen M."/>
            <person name="Haas B."/>
            <person name="Borodovsky M."/>
            <person name="Guigo R."/>
            <person name="Alvarado L."/>
            <person name="Berlin A."/>
            <person name="Borenstein D."/>
            <person name="Chen Z."/>
            <person name="Engels R."/>
            <person name="Freedman E."/>
            <person name="Gellesch M."/>
            <person name="Goldberg J."/>
            <person name="Griggs A."/>
            <person name="Gujja S."/>
            <person name="Heiman D."/>
            <person name="Hepburn T."/>
            <person name="Howarth C."/>
            <person name="Jen D."/>
            <person name="Larson L."/>
            <person name="Lewis B."/>
            <person name="Mehta T."/>
            <person name="Park D."/>
            <person name="Pearson M."/>
            <person name="Roberts A."/>
            <person name="Saif S."/>
            <person name="Shenoy N."/>
            <person name="Sisk P."/>
            <person name="Stolte C."/>
            <person name="Sykes S."/>
            <person name="Walk T."/>
            <person name="White J."/>
            <person name="Yandava C."/>
            <person name="Burger G."/>
            <person name="Gray M.W."/>
            <person name="Holland P.W.H."/>
            <person name="King N."/>
            <person name="Lang F.B.F."/>
            <person name="Roger A.J."/>
            <person name="Ruiz-Trillo I."/>
            <person name="Lander E."/>
            <person name="Nusbaum C."/>
        </authorList>
    </citation>
    <scope>NUCLEOTIDE SEQUENCE [LARGE SCALE GENOMIC DNA]</scope>
    <source>
        <strain evidence="4">ATCC 38327</strain>
    </source>
</reference>
<feature type="compositionally biased region" description="Low complexity" evidence="1">
    <location>
        <begin position="127"/>
        <end position="145"/>
    </location>
</feature>
<name>A0A0L0SAD5_ALLM3</name>
<evidence type="ECO:0000256" key="1">
    <source>
        <dbReference type="SAM" id="MobiDB-lite"/>
    </source>
</evidence>
<feature type="domain" description="Complex 1 LYR protein" evidence="2">
    <location>
        <begin position="10"/>
        <end position="61"/>
    </location>
</feature>
<evidence type="ECO:0000313" key="3">
    <source>
        <dbReference type="EMBL" id="KNE59518.1"/>
    </source>
</evidence>
<evidence type="ECO:0000259" key="2">
    <source>
        <dbReference type="Pfam" id="PF05347"/>
    </source>
</evidence>
<reference evidence="3 4" key="1">
    <citation type="submission" date="2009-11" db="EMBL/GenBank/DDBJ databases">
        <title>Annotation of Allomyces macrogynus ATCC 38327.</title>
        <authorList>
            <consortium name="The Broad Institute Genome Sequencing Platform"/>
            <person name="Russ C."/>
            <person name="Cuomo C."/>
            <person name="Burger G."/>
            <person name="Gray M.W."/>
            <person name="Holland P.W.H."/>
            <person name="King N."/>
            <person name="Lang F.B.F."/>
            <person name="Roger A.J."/>
            <person name="Ruiz-Trillo I."/>
            <person name="Young S.K."/>
            <person name="Zeng Q."/>
            <person name="Gargeya S."/>
            <person name="Fitzgerald M."/>
            <person name="Haas B."/>
            <person name="Abouelleil A."/>
            <person name="Alvarado L."/>
            <person name="Arachchi H.M."/>
            <person name="Berlin A."/>
            <person name="Chapman S.B."/>
            <person name="Gearin G."/>
            <person name="Goldberg J."/>
            <person name="Griggs A."/>
            <person name="Gujja S."/>
            <person name="Hansen M."/>
            <person name="Heiman D."/>
            <person name="Howarth C."/>
            <person name="Larimer J."/>
            <person name="Lui A."/>
            <person name="MacDonald P.J.P."/>
            <person name="McCowen C."/>
            <person name="Montmayeur A."/>
            <person name="Murphy C."/>
            <person name="Neiman D."/>
            <person name="Pearson M."/>
            <person name="Priest M."/>
            <person name="Roberts A."/>
            <person name="Saif S."/>
            <person name="Shea T."/>
            <person name="Sisk P."/>
            <person name="Stolte C."/>
            <person name="Sykes S."/>
            <person name="Wortman J."/>
            <person name="Nusbaum C."/>
            <person name="Birren B."/>
        </authorList>
    </citation>
    <scope>NUCLEOTIDE SEQUENCE [LARGE SCALE GENOMIC DNA]</scope>
    <source>
        <strain evidence="3 4">ATCC 38327</strain>
    </source>
</reference>
<dbReference type="Proteomes" id="UP000054350">
    <property type="component" value="Unassembled WGS sequence"/>
</dbReference>
<protein>
    <recommendedName>
        <fullName evidence="2">Complex 1 LYR protein domain-containing protein</fullName>
    </recommendedName>
</protein>
<dbReference type="InterPro" id="IPR008011">
    <property type="entry name" value="Complex1_LYR_dom"/>
</dbReference>
<sequence>MATVTRPERARSLLRQLLRTARSMPTPERRAVVRNRTMAEYRAMQHATDEAKIDEALVLAEVQVENLAIQLEHLRTQQARRNQVLVPVDIHAQRRPAVDPEGLTTRAADQRRRDLERAQLRERVRAQLAAARAGTTAAGSAASASGRGGGDAAVGVNKASS</sequence>
<proteinExistence type="predicted"/>
<gene>
    <name evidence="3" type="ORF">AMAG_03789</name>
</gene>
<feature type="region of interest" description="Disordered" evidence="1">
    <location>
        <begin position="127"/>
        <end position="161"/>
    </location>
</feature>
<accession>A0A0L0SAD5</accession>
<dbReference type="eggNOG" id="ENOG502TF44">
    <property type="taxonomic scope" value="Eukaryota"/>
</dbReference>
<dbReference type="EMBL" id="GG745334">
    <property type="protein sequence ID" value="KNE59518.1"/>
    <property type="molecule type" value="Genomic_DNA"/>
</dbReference>
<dbReference type="OrthoDB" id="275715at2759"/>
<evidence type="ECO:0000313" key="4">
    <source>
        <dbReference type="Proteomes" id="UP000054350"/>
    </source>
</evidence>
<dbReference type="VEuPathDB" id="FungiDB:AMAG_03789"/>
<organism evidence="3 4">
    <name type="scientific">Allomyces macrogynus (strain ATCC 38327)</name>
    <name type="common">Allomyces javanicus var. macrogynus</name>
    <dbReference type="NCBI Taxonomy" id="578462"/>
    <lineage>
        <taxon>Eukaryota</taxon>
        <taxon>Fungi</taxon>
        <taxon>Fungi incertae sedis</taxon>
        <taxon>Blastocladiomycota</taxon>
        <taxon>Blastocladiomycetes</taxon>
        <taxon>Blastocladiales</taxon>
        <taxon>Blastocladiaceae</taxon>
        <taxon>Allomyces</taxon>
    </lineage>
</organism>
<keyword evidence="4" id="KW-1185">Reference proteome</keyword>
<dbReference type="Pfam" id="PF05347">
    <property type="entry name" value="Complex1_LYR"/>
    <property type="match status" value="1"/>
</dbReference>
<dbReference type="AlphaFoldDB" id="A0A0L0SAD5"/>